<evidence type="ECO:0000313" key="3">
    <source>
        <dbReference type="Proteomes" id="UP000504603"/>
    </source>
</evidence>
<feature type="compositionally biased region" description="Low complexity" evidence="1">
    <location>
        <begin position="746"/>
        <end position="760"/>
    </location>
</feature>
<organism evidence="3 4">
    <name type="scientific">Momordica charantia</name>
    <name type="common">Bitter gourd</name>
    <name type="synonym">Balsam pear</name>
    <dbReference type="NCBI Taxonomy" id="3673"/>
    <lineage>
        <taxon>Eukaryota</taxon>
        <taxon>Viridiplantae</taxon>
        <taxon>Streptophyta</taxon>
        <taxon>Embryophyta</taxon>
        <taxon>Tracheophyta</taxon>
        <taxon>Spermatophyta</taxon>
        <taxon>Magnoliopsida</taxon>
        <taxon>eudicotyledons</taxon>
        <taxon>Gunneridae</taxon>
        <taxon>Pentapetalae</taxon>
        <taxon>rosids</taxon>
        <taxon>fabids</taxon>
        <taxon>Cucurbitales</taxon>
        <taxon>Cucurbitaceae</taxon>
        <taxon>Momordiceae</taxon>
        <taxon>Momordica</taxon>
    </lineage>
</organism>
<name>A0A6J1C0J1_MOMCH</name>
<dbReference type="AlphaFoldDB" id="A0A6J1C0J1"/>
<dbReference type="SUPFAM" id="SSF49879">
    <property type="entry name" value="SMAD/FHA domain"/>
    <property type="match status" value="1"/>
</dbReference>
<sequence length="1101" mass="124021">MADREEEESKPDLNDKKIPVFTVLKNGAILKNIFILNNFPNPGNEEEVIILGRHPDCNIMLTHPSISRFHLQIHSNPSSLKLCLVDLSSVHGTWVSGKKIEAGARVEMREGNTLRVGGSSRIYRLHWVPLSRVYDFEIEKKEEEVAIAEERAVENCEIVLQKENSLLDEKKETVKDLFFGNIVEPLYSDEDWSIEMMKEVTSAPPMGEFEGMVVSPVDGGESESHLRNECPQEETCLLSKPFGNESKSLFAPLSAENLSFNVENIIMSSFFGSENKSTSSIWTMPLENESRISSSGNQQLLHHGKESPQSVSLPLSAENLSFNVENIIMSSFFSSESKSSSSNTFDQEETDRSWTIPLENKSKNLSVVDDRKPAPANGYRQFDNENQSPQTHSVPLCKENSSNVEDNDMFEQKEISSIMTIPLGHELTDEAVADDAKPISHESQNFDLENESPQSVLLSGKNLSSDVETQNLSICEVNSLIYDVGNVVETITEKEELMVEHELHPLEYNHSSVSTEERIHETETLDKIETEVEEVNVDEGNGDFYHTYQVKESLLNWQSQYINETSMKSTPEVIPNLPMNQNVGCCVEEKDTAGYETLKPTKSVQEKDHEQKELSEPGTVSSSMEFVNSSLPDEDVSLEISVEKEFQTPRSDNVSAMGDSIWLRRGKPNSFPRIETGVNRANRVGTSLTDEINHEIAEDETVVNTLLPILGEEEEEIFTPDKENFTPNTLLMKSLKKKANIEDSVKNSSRPSKSQSSIFKSRQKIKPEELSEESDKENQTPRFLQEQKLAKSISKNRRFGKDKKVMKRGGGERAPFQSLQSNLAGKKRPEVTVVNSARKSNISVCTGAMKNKFTEGKKRWTMVVDINSLLNKESMKSLKLLQGLQGTHLIVPRMVIRELDCLRRHGSLFRKTTEAASILQWIEDCMVQTRWWIHVQSSDEGGRPPATSPATPRSPYTEGSQSLLWRTASSIQSITQRSFMEVLSPTAEDHILECALHFRRGVNHGQLVLLSDDVTLKIKAMAEGLICETAKEFRESLVNPFSERFLWADSSPRGLTWSCPDDVVLRERYDRCSSWSLKGTAEGAKGLKLILLHNSHYGMLR</sequence>
<dbReference type="RefSeq" id="XP_022135215.1">
    <property type="nucleotide sequence ID" value="XM_022279523.1"/>
</dbReference>
<evidence type="ECO:0000259" key="2">
    <source>
        <dbReference type="PROSITE" id="PS50006"/>
    </source>
</evidence>
<dbReference type="GO" id="GO:0031965">
    <property type="term" value="C:nuclear membrane"/>
    <property type="evidence" value="ECO:0007669"/>
    <property type="project" value="TreeGrafter"/>
</dbReference>
<reference evidence="4" key="1">
    <citation type="submission" date="2025-08" db="UniProtKB">
        <authorList>
            <consortium name="RefSeq"/>
        </authorList>
    </citation>
    <scope>IDENTIFICATION</scope>
    <source>
        <strain evidence="4">OHB3-1</strain>
    </source>
</reference>
<feature type="region of interest" description="Disordered" evidence="1">
    <location>
        <begin position="336"/>
        <end position="396"/>
    </location>
</feature>
<dbReference type="GeneID" id="111007231"/>
<proteinExistence type="predicted"/>
<protein>
    <submittedName>
        <fullName evidence="4">FHA domain-containing protein PS1 isoform X1</fullName>
    </submittedName>
</protein>
<keyword evidence="3" id="KW-1185">Reference proteome</keyword>
<feature type="compositionally biased region" description="Basic residues" evidence="1">
    <location>
        <begin position="794"/>
        <end position="807"/>
    </location>
</feature>
<dbReference type="Proteomes" id="UP000504603">
    <property type="component" value="Unplaced"/>
</dbReference>
<dbReference type="PROSITE" id="PS50006">
    <property type="entry name" value="FHA_DOMAIN"/>
    <property type="match status" value="1"/>
</dbReference>
<dbReference type="KEGG" id="mcha:111007231"/>
<dbReference type="Gene3D" id="3.40.50.1010">
    <property type="entry name" value="5'-nuclease"/>
    <property type="match status" value="1"/>
</dbReference>
<dbReference type="CDD" id="cd09880">
    <property type="entry name" value="PIN_Smg5-6-like"/>
    <property type="match status" value="1"/>
</dbReference>
<dbReference type="PANTHER" id="PTHR22593">
    <property type="entry name" value="TRANSMEMBRANE PROTEIN 18"/>
    <property type="match status" value="1"/>
</dbReference>
<accession>A0A6J1C0J1</accession>
<evidence type="ECO:0000256" key="1">
    <source>
        <dbReference type="SAM" id="MobiDB-lite"/>
    </source>
</evidence>
<feature type="region of interest" description="Disordered" evidence="1">
    <location>
        <begin position="741"/>
        <end position="816"/>
    </location>
</feature>
<feature type="compositionally biased region" description="Polar residues" evidence="1">
    <location>
        <begin position="384"/>
        <end position="396"/>
    </location>
</feature>
<dbReference type="SMART" id="SM00240">
    <property type="entry name" value="FHA"/>
    <property type="match status" value="1"/>
</dbReference>
<dbReference type="Pfam" id="PF13638">
    <property type="entry name" value="PIN_4"/>
    <property type="match status" value="1"/>
</dbReference>
<dbReference type="InterPro" id="IPR000253">
    <property type="entry name" value="FHA_dom"/>
</dbReference>
<gene>
    <name evidence="4" type="primary">LOC111007231</name>
</gene>
<feature type="compositionally biased region" description="Basic and acidic residues" evidence="1">
    <location>
        <begin position="604"/>
        <end position="615"/>
    </location>
</feature>
<dbReference type="CDD" id="cd22691">
    <property type="entry name" value="FHA_PS1-like"/>
    <property type="match status" value="1"/>
</dbReference>
<dbReference type="Pfam" id="PF00498">
    <property type="entry name" value="FHA"/>
    <property type="match status" value="1"/>
</dbReference>
<feature type="region of interest" description="Disordered" evidence="1">
    <location>
        <begin position="938"/>
        <end position="959"/>
    </location>
</feature>
<dbReference type="InterPro" id="IPR008984">
    <property type="entry name" value="SMAD_FHA_dom_sf"/>
</dbReference>
<dbReference type="OrthoDB" id="444265at2759"/>
<evidence type="ECO:0000313" key="4">
    <source>
        <dbReference type="RefSeq" id="XP_022135215.1"/>
    </source>
</evidence>
<feature type="region of interest" description="Disordered" evidence="1">
    <location>
        <begin position="596"/>
        <end position="625"/>
    </location>
</feature>
<feature type="compositionally biased region" description="Low complexity" evidence="1">
    <location>
        <begin position="943"/>
        <end position="955"/>
    </location>
</feature>
<dbReference type="InterPro" id="IPR002716">
    <property type="entry name" value="PIN_dom"/>
</dbReference>
<dbReference type="Gene3D" id="2.60.200.20">
    <property type="match status" value="1"/>
</dbReference>
<feature type="domain" description="FHA" evidence="2">
    <location>
        <begin position="49"/>
        <end position="100"/>
    </location>
</feature>
<dbReference type="PANTHER" id="PTHR22593:SF8">
    <property type="entry name" value="FHA DOMAIN-CONTAINING PROTEIN PS1"/>
    <property type="match status" value="1"/>
</dbReference>